<gene>
    <name evidence="2" type="ORF">H9726_03600</name>
</gene>
<keyword evidence="1" id="KW-0812">Transmembrane</keyword>
<name>A0A9D2D6S4_9FIRM</name>
<evidence type="ECO:0000313" key="2">
    <source>
        <dbReference type="EMBL" id="HIZ09554.1"/>
    </source>
</evidence>
<comment type="caution">
    <text evidence="2">The sequence shown here is derived from an EMBL/GenBank/DDBJ whole genome shotgun (WGS) entry which is preliminary data.</text>
</comment>
<dbReference type="Gene3D" id="2.60.320.10">
    <property type="entry name" value="N-utilization substance G protein NusG, insert domain"/>
    <property type="match status" value="1"/>
</dbReference>
<feature type="transmembrane region" description="Helical" evidence="1">
    <location>
        <begin position="21"/>
        <end position="41"/>
    </location>
</feature>
<reference evidence="2" key="2">
    <citation type="submission" date="2021-04" db="EMBL/GenBank/DDBJ databases">
        <authorList>
            <person name="Gilroy R."/>
        </authorList>
    </citation>
    <scope>NUCLEOTIDE SEQUENCE</scope>
    <source>
        <strain evidence="2">CHK192-19661</strain>
    </source>
</reference>
<protein>
    <submittedName>
        <fullName evidence="2">NusG domain II-containing protein</fullName>
    </submittedName>
</protein>
<accession>A0A9D2D6S4</accession>
<reference evidence="2" key="1">
    <citation type="journal article" date="2021" name="PeerJ">
        <title>Extensive microbial diversity within the chicken gut microbiome revealed by metagenomics and culture.</title>
        <authorList>
            <person name="Gilroy R."/>
            <person name="Ravi A."/>
            <person name="Getino M."/>
            <person name="Pursley I."/>
            <person name="Horton D.L."/>
            <person name="Alikhan N.F."/>
            <person name="Baker D."/>
            <person name="Gharbi K."/>
            <person name="Hall N."/>
            <person name="Watson M."/>
            <person name="Adriaenssens E.M."/>
            <person name="Foster-Nyarko E."/>
            <person name="Jarju S."/>
            <person name="Secka A."/>
            <person name="Antonio M."/>
            <person name="Oren A."/>
            <person name="Chaudhuri R.R."/>
            <person name="La Ragione R."/>
            <person name="Hildebrand F."/>
            <person name="Pallen M.J."/>
        </authorList>
    </citation>
    <scope>NUCLEOTIDE SEQUENCE</scope>
    <source>
        <strain evidence="2">CHK192-19661</strain>
    </source>
</reference>
<evidence type="ECO:0000256" key="1">
    <source>
        <dbReference type="SAM" id="Phobius"/>
    </source>
</evidence>
<dbReference type="EMBL" id="DXCF01000019">
    <property type="protein sequence ID" value="HIZ09554.1"/>
    <property type="molecule type" value="Genomic_DNA"/>
</dbReference>
<dbReference type="AlphaFoldDB" id="A0A9D2D6S4"/>
<keyword evidence="1" id="KW-0472">Membrane</keyword>
<organism evidence="2 3">
    <name type="scientific">Candidatus Borkfalkia avicola</name>
    <dbReference type="NCBI Taxonomy" id="2838503"/>
    <lineage>
        <taxon>Bacteria</taxon>
        <taxon>Bacillati</taxon>
        <taxon>Bacillota</taxon>
        <taxon>Clostridia</taxon>
        <taxon>Christensenellales</taxon>
        <taxon>Christensenellaceae</taxon>
        <taxon>Candidatus Borkfalkia</taxon>
    </lineage>
</organism>
<proteinExistence type="predicted"/>
<dbReference type="Pfam" id="PF07009">
    <property type="entry name" value="NusG_II"/>
    <property type="match status" value="1"/>
</dbReference>
<sequence>MNREEKIAHIREQKYFVRGDIAVFAVLLALIALFTLLAFYVPRDAGDSFSVIWRGEEIFSASLDKDARYVFLADEGTVFDYDGNAAYENYNLIEVRGGLVSVTEADCSDHTCVSFPATDWQDIICLPHEMRIRPHGGGGMQTDV</sequence>
<keyword evidence="1" id="KW-1133">Transmembrane helix</keyword>
<dbReference type="Proteomes" id="UP000824025">
    <property type="component" value="Unassembled WGS sequence"/>
</dbReference>
<dbReference type="InterPro" id="IPR038690">
    <property type="entry name" value="NusG_2_sf"/>
</dbReference>
<evidence type="ECO:0000313" key="3">
    <source>
        <dbReference type="Proteomes" id="UP000824025"/>
    </source>
</evidence>